<reference evidence="2" key="1">
    <citation type="submission" date="2020-06" db="EMBL/GenBank/DDBJ databases">
        <authorList>
            <person name="Li T."/>
            <person name="Hu X."/>
            <person name="Zhang T."/>
            <person name="Song X."/>
            <person name="Zhang H."/>
            <person name="Dai N."/>
            <person name="Sheng W."/>
            <person name="Hou X."/>
            <person name="Wei L."/>
        </authorList>
    </citation>
    <scope>NUCLEOTIDE SEQUENCE</scope>
    <source>
        <strain evidence="2">3651</strain>
        <tissue evidence="2">Leaf</tissue>
    </source>
</reference>
<dbReference type="Proteomes" id="UP001293254">
    <property type="component" value="Unassembled WGS sequence"/>
</dbReference>
<comment type="caution">
    <text evidence="2">The sequence shown here is derived from an EMBL/GenBank/DDBJ whole genome shotgun (WGS) entry which is preliminary data.</text>
</comment>
<sequence>MEKHQCSKTSTNSGAKEEIVSCWGRFMMLMPLGKRSKKAHRKLENSNNYTSKLKRRAQPSASFRYSPQSYSTTSMKVIVNGKMTAKTRRWEVFRRGMLHLIHLMSLINDHKCSLIRLDVMDSHMHGKSYPKFQQRLFDSKSVRIQFF</sequence>
<reference evidence="2" key="2">
    <citation type="journal article" date="2024" name="Plant">
        <title>Genomic evolution and insights into agronomic trait innovations of Sesamum species.</title>
        <authorList>
            <person name="Miao H."/>
            <person name="Wang L."/>
            <person name="Qu L."/>
            <person name="Liu H."/>
            <person name="Sun Y."/>
            <person name="Le M."/>
            <person name="Wang Q."/>
            <person name="Wei S."/>
            <person name="Zheng Y."/>
            <person name="Lin W."/>
            <person name="Duan Y."/>
            <person name="Cao H."/>
            <person name="Xiong S."/>
            <person name="Wang X."/>
            <person name="Wei L."/>
            <person name="Li C."/>
            <person name="Ma Q."/>
            <person name="Ju M."/>
            <person name="Zhao R."/>
            <person name="Li G."/>
            <person name="Mu C."/>
            <person name="Tian Q."/>
            <person name="Mei H."/>
            <person name="Zhang T."/>
            <person name="Gao T."/>
            <person name="Zhang H."/>
        </authorList>
    </citation>
    <scope>NUCLEOTIDE SEQUENCE</scope>
    <source>
        <strain evidence="2">3651</strain>
    </source>
</reference>
<evidence type="ECO:0000313" key="2">
    <source>
        <dbReference type="EMBL" id="KAK4428604.1"/>
    </source>
</evidence>
<proteinExistence type="predicted"/>
<keyword evidence="3" id="KW-1185">Reference proteome</keyword>
<gene>
    <name evidence="2" type="ORF">Salat_1160200</name>
</gene>
<evidence type="ECO:0000313" key="3">
    <source>
        <dbReference type="Proteomes" id="UP001293254"/>
    </source>
</evidence>
<organism evidence="2 3">
    <name type="scientific">Sesamum alatum</name>
    <dbReference type="NCBI Taxonomy" id="300844"/>
    <lineage>
        <taxon>Eukaryota</taxon>
        <taxon>Viridiplantae</taxon>
        <taxon>Streptophyta</taxon>
        <taxon>Embryophyta</taxon>
        <taxon>Tracheophyta</taxon>
        <taxon>Spermatophyta</taxon>
        <taxon>Magnoliopsida</taxon>
        <taxon>eudicotyledons</taxon>
        <taxon>Gunneridae</taxon>
        <taxon>Pentapetalae</taxon>
        <taxon>asterids</taxon>
        <taxon>lamiids</taxon>
        <taxon>Lamiales</taxon>
        <taxon>Pedaliaceae</taxon>
        <taxon>Sesamum</taxon>
    </lineage>
</organism>
<feature type="region of interest" description="Disordered" evidence="1">
    <location>
        <begin position="37"/>
        <end position="67"/>
    </location>
</feature>
<dbReference type="EMBL" id="JACGWO010000004">
    <property type="protein sequence ID" value="KAK4428604.1"/>
    <property type="molecule type" value="Genomic_DNA"/>
</dbReference>
<name>A0AAE1YE88_9LAMI</name>
<dbReference type="AlphaFoldDB" id="A0AAE1YE88"/>
<protein>
    <submittedName>
        <fullName evidence="2">Uncharacterized protein</fullName>
    </submittedName>
</protein>
<evidence type="ECO:0000256" key="1">
    <source>
        <dbReference type="SAM" id="MobiDB-lite"/>
    </source>
</evidence>
<accession>A0AAE1YE88</accession>